<reference evidence="2 3" key="1">
    <citation type="submission" date="2015-07" db="EMBL/GenBank/DDBJ databases">
        <title>The genome of the fungus Escovopsis weberi, a specialized disease agent of ant agriculture.</title>
        <authorList>
            <person name="de Man T.J."/>
            <person name="Stajich J.E."/>
            <person name="Kubicek C.P."/>
            <person name="Chenthamara K."/>
            <person name="Atanasova L."/>
            <person name="Druzhinina I.S."/>
            <person name="Birnbaum S."/>
            <person name="Barribeau S.M."/>
            <person name="Teiling C."/>
            <person name="Suen G."/>
            <person name="Currie C."/>
            <person name="Gerardo N.M."/>
        </authorList>
    </citation>
    <scope>NUCLEOTIDE SEQUENCE [LARGE SCALE GENOMIC DNA]</scope>
</reference>
<dbReference type="GO" id="GO:0007094">
    <property type="term" value="P:mitotic spindle assembly checkpoint signaling"/>
    <property type="evidence" value="ECO:0007669"/>
    <property type="project" value="TreeGrafter"/>
</dbReference>
<dbReference type="STRING" id="150374.A0A0M9VUH2"/>
<feature type="compositionally biased region" description="Polar residues" evidence="1">
    <location>
        <begin position="186"/>
        <end position="196"/>
    </location>
</feature>
<feature type="compositionally biased region" description="Low complexity" evidence="1">
    <location>
        <begin position="203"/>
        <end position="212"/>
    </location>
</feature>
<name>A0A0M9VUH2_ESCWE</name>
<dbReference type="GO" id="GO:1990758">
    <property type="term" value="P:mitotic sister chromatid biorientation"/>
    <property type="evidence" value="ECO:0007669"/>
    <property type="project" value="TreeGrafter"/>
</dbReference>
<dbReference type="OrthoDB" id="5592879at2759"/>
<feature type="compositionally biased region" description="Acidic residues" evidence="1">
    <location>
        <begin position="271"/>
        <end position="287"/>
    </location>
</feature>
<protein>
    <submittedName>
        <fullName evidence="2">Uncharacterized protein</fullName>
    </submittedName>
</protein>
<feature type="compositionally biased region" description="Acidic residues" evidence="1">
    <location>
        <begin position="227"/>
        <end position="254"/>
    </location>
</feature>
<proteinExistence type="predicted"/>
<evidence type="ECO:0000313" key="2">
    <source>
        <dbReference type="EMBL" id="KOS19732.1"/>
    </source>
</evidence>
<dbReference type="EMBL" id="LGSR01000020">
    <property type="protein sequence ID" value="KOS19732.1"/>
    <property type="molecule type" value="Genomic_DNA"/>
</dbReference>
<feature type="compositionally biased region" description="Basic and acidic residues" evidence="1">
    <location>
        <begin position="131"/>
        <end position="151"/>
    </location>
</feature>
<sequence length="365" mass="39601">MASSNDVTLPATKRSRKSIGAHLDISRVTMDKENATIDIATTLAASRRKARSKSIGPGGIDSLRQGHGNRRASLAAPPNPPRSILKPTIAPLPEIPPLKKNSRQALSAAGSANARGNGASAPDLGGSKIALKTEEEQQAAAREREERERRDARRKSLANRRVSFAAEATLHTFHEIEEMNDAASKLQGSETPSDTQAAKRRSSLASLSNFNNAEDDTVISMYSSDSEPADAVEEIPADEEEEEEEEDSNSDLDDGTMVSVVTEENTGTTIEFDDSSDEVDDAEETSTLDEALRTAARRAATHQNNEDSDDGEEIIPSFGWAKKPRQSTTGPIKQAATLPDPEQDEREDDEDPDMDMDMDKKTSRK</sequence>
<feature type="compositionally biased region" description="Acidic residues" evidence="1">
    <location>
        <begin position="341"/>
        <end position="356"/>
    </location>
</feature>
<comment type="caution">
    <text evidence="2">The sequence shown here is derived from an EMBL/GenBank/DDBJ whole genome shotgun (WGS) entry which is preliminary data.</text>
</comment>
<dbReference type="InterPro" id="IPR033338">
    <property type="entry name" value="Spc105/Spc7"/>
</dbReference>
<gene>
    <name evidence="2" type="ORF">ESCO_000344</name>
</gene>
<feature type="compositionally biased region" description="Low complexity" evidence="1">
    <location>
        <begin position="105"/>
        <end position="121"/>
    </location>
</feature>
<organism evidence="2 3">
    <name type="scientific">Escovopsis weberi</name>
    <dbReference type="NCBI Taxonomy" id="150374"/>
    <lineage>
        <taxon>Eukaryota</taxon>
        <taxon>Fungi</taxon>
        <taxon>Dikarya</taxon>
        <taxon>Ascomycota</taxon>
        <taxon>Pezizomycotina</taxon>
        <taxon>Sordariomycetes</taxon>
        <taxon>Hypocreomycetidae</taxon>
        <taxon>Hypocreales</taxon>
        <taxon>Hypocreaceae</taxon>
        <taxon>Escovopsis</taxon>
    </lineage>
</organism>
<dbReference type="SMART" id="SM01315">
    <property type="entry name" value="Spc7_N"/>
    <property type="match status" value="1"/>
</dbReference>
<feature type="region of interest" description="Disordered" evidence="1">
    <location>
        <begin position="43"/>
        <end position="365"/>
    </location>
</feature>
<dbReference type="GO" id="GO:0000776">
    <property type="term" value="C:kinetochore"/>
    <property type="evidence" value="ECO:0007669"/>
    <property type="project" value="TreeGrafter"/>
</dbReference>
<dbReference type="PANTHER" id="PTHR28260">
    <property type="entry name" value="SPINDLE POLE BODY COMPONENT SPC105"/>
    <property type="match status" value="1"/>
</dbReference>
<accession>A0A0M9VUH2</accession>
<evidence type="ECO:0000256" key="1">
    <source>
        <dbReference type="SAM" id="MobiDB-lite"/>
    </source>
</evidence>
<evidence type="ECO:0000313" key="3">
    <source>
        <dbReference type="Proteomes" id="UP000053831"/>
    </source>
</evidence>
<dbReference type="AlphaFoldDB" id="A0A0M9VUH2"/>
<dbReference type="Proteomes" id="UP000053831">
    <property type="component" value="Unassembled WGS sequence"/>
</dbReference>
<dbReference type="GO" id="GO:0034501">
    <property type="term" value="P:protein localization to kinetochore"/>
    <property type="evidence" value="ECO:0007669"/>
    <property type="project" value="TreeGrafter"/>
</dbReference>
<keyword evidence="3" id="KW-1185">Reference proteome</keyword>
<dbReference type="PANTHER" id="PTHR28260:SF1">
    <property type="entry name" value="SPINDLE POLE BODY COMPONENT SPC105"/>
    <property type="match status" value="1"/>
</dbReference>